<dbReference type="InterPro" id="IPR017871">
    <property type="entry name" value="ABC_transporter-like_CS"/>
</dbReference>
<organism evidence="9 10">
    <name type="scientific">Kibdelosporangium banguiense</name>
    <dbReference type="NCBI Taxonomy" id="1365924"/>
    <lineage>
        <taxon>Bacteria</taxon>
        <taxon>Bacillati</taxon>
        <taxon>Actinomycetota</taxon>
        <taxon>Actinomycetes</taxon>
        <taxon>Pseudonocardiales</taxon>
        <taxon>Pseudonocardiaceae</taxon>
        <taxon>Kibdelosporangium</taxon>
    </lineage>
</organism>
<sequence length="331" mass="36214">MSALLEITDLDLTVHRPDGPRRILESVSLSVHAGEAVGLVGESGSGKSMTARSAMRLLPSSAKVTGSITFDGRSVLDMSERDLRAFRHRDVSMIFQDPRAAINPVRTIGDFLTESLRRHRRLPSREATARATRALDEVRISEPVRRLRQYPHELSGGMLQRVMICAALLSDARVILADEPTTALDVTTQAEVVGILDELRRGHGLGMLFITHDLELATAMCDRIYVMYAGRIVETRAAAEFEARANHPYSAALFAARPELGHFVPRLPAIPGRPIAAFEAGSGCAFADRCSFAESECRSEPIALRDIHNGQVRCRRAGDPVVVAGLSEGRR</sequence>
<evidence type="ECO:0000256" key="2">
    <source>
        <dbReference type="ARBA" id="ARBA00005417"/>
    </source>
</evidence>
<keyword evidence="10" id="KW-1185">Reference proteome</keyword>
<evidence type="ECO:0000313" key="9">
    <source>
        <dbReference type="EMBL" id="MBP2327206.1"/>
    </source>
</evidence>
<dbReference type="CDD" id="cd03257">
    <property type="entry name" value="ABC_NikE_OppD_transporters"/>
    <property type="match status" value="1"/>
</dbReference>
<keyword evidence="5" id="KW-0547">Nucleotide-binding</keyword>
<dbReference type="InterPro" id="IPR027417">
    <property type="entry name" value="P-loop_NTPase"/>
</dbReference>
<comment type="subcellular location">
    <subcellularLocation>
        <location evidence="1">Cell membrane</location>
        <topology evidence="1">Peripheral membrane protein</topology>
    </subcellularLocation>
</comment>
<dbReference type="RefSeq" id="WP_209644182.1">
    <property type="nucleotide sequence ID" value="NZ_JAGINW010000001.1"/>
</dbReference>
<keyword evidence="4" id="KW-1003">Cell membrane</keyword>
<dbReference type="Pfam" id="PF08352">
    <property type="entry name" value="oligo_HPY"/>
    <property type="match status" value="1"/>
</dbReference>
<evidence type="ECO:0000256" key="5">
    <source>
        <dbReference type="ARBA" id="ARBA00022741"/>
    </source>
</evidence>
<comment type="similarity">
    <text evidence="2">Belongs to the ABC transporter superfamily.</text>
</comment>
<evidence type="ECO:0000256" key="3">
    <source>
        <dbReference type="ARBA" id="ARBA00022448"/>
    </source>
</evidence>
<dbReference type="NCBIfam" id="TIGR01727">
    <property type="entry name" value="oligo_HPY"/>
    <property type="match status" value="1"/>
</dbReference>
<evidence type="ECO:0000256" key="6">
    <source>
        <dbReference type="ARBA" id="ARBA00022840"/>
    </source>
</evidence>
<dbReference type="Pfam" id="PF00005">
    <property type="entry name" value="ABC_tran"/>
    <property type="match status" value="1"/>
</dbReference>
<dbReference type="PROSITE" id="PS50893">
    <property type="entry name" value="ABC_TRANSPORTER_2"/>
    <property type="match status" value="1"/>
</dbReference>
<accession>A0ABS4TTF1</accession>
<evidence type="ECO:0000313" key="10">
    <source>
        <dbReference type="Proteomes" id="UP001519332"/>
    </source>
</evidence>
<dbReference type="Gene3D" id="3.40.50.300">
    <property type="entry name" value="P-loop containing nucleotide triphosphate hydrolases"/>
    <property type="match status" value="1"/>
</dbReference>
<feature type="domain" description="ABC transporter" evidence="8">
    <location>
        <begin position="5"/>
        <end position="254"/>
    </location>
</feature>
<gene>
    <name evidence="9" type="ORF">JOF56_007591</name>
</gene>
<dbReference type="Proteomes" id="UP001519332">
    <property type="component" value="Unassembled WGS sequence"/>
</dbReference>
<dbReference type="EMBL" id="JAGINW010000001">
    <property type="protein sequence ID" value="MBP2327206.1"/>
    <property type="molecule type" value="Genomic_DNA"/>
</dbReference>
<evidence type="ECO:0000256" key="1">
    <source>
        <dbReference type="ARBA" id="ARBA00004202"/>
    </source>
</evidence>
<keyword evidence="6 9" id="KW-0067">ATP-binding</keyword>
<dbReference type="InterPro" id="IPR003439">
    <property type="entry name" value="ABC_transporter-like_ATP-bd"/>
</dbReference>
<keyword evidence="3" id="KW-0813">Transport</keyword>
<evidence type="ECO:0000256" key="7">
    <source>
        <dbReference type="ARBA" id="ARBA00023136"/>
    </source>
</evidence>
<evidence type="ECO:0000256" key="4">
    <source>
        <dbReference type="ARBA" id="ARBA00022475"/>
    </source>
</evidence>
<dbReference type="SUPFAM" id="SSF52540">
    <property type="entry name" value="P-loop containing nucleoside triphosphate hydrolases"/>
    <property type="match status" value="1"/>
</dbReference>
<keyword evidence="7" id="KW-0472">Membrane</keyword>
<reference evidence="9 10" key="1">
    <citation type="submission" date="2021-03" db="EMBL/GenBank/DDBJ databases">
        <title>Sequencing the genomes of 1000 actinobacteria strains.</title>
        <authorList>
            <person name="Klenk H.-P."/>
        </authorList>
    </citation>
    <scope>NUCLEOTIDE SEQUENCE [LARGE SCALE GENOMIC DNA]</scope>
    <source>
        <strain evidence="9 10">DSM 46670</strain>
    </source>
</reference>
<name>A0ABS4TTF1_9PSEU</name>
<dbReference type="SMART" id="SM00382">
    <property type="entry name" value="AAA"/>
    <property type="match status" value="1"/>
</dbReference>
<proteinExistence type="inferred from homology"/>
<dbReference type="PROSITE" id="PS00211">
    <property type="entry name" value="ABC_TRANSPORTER_1"/>
    <property type="match status" value="1"/>
</dbReference>
<comment type="caution">
    <text evidence="9">The sequence shown here is derived from an EMBL/GenBank/DDBJ whole genome shotgun (WGS) entry which is preliminary data.</text>
</comment>
<evidence type="ECO:0000259" key="8">
    <source>
        <dbReference type="PROSITE" id="PS50893"/>
    </source>
</evidence>
<dbReference type="GO" id="GO:0005524">
    <property type="term" value="F:ATP binding"/>
    <property type="evidence" value="ECO:0007669"/>
    <property type="project" value="UniProtKB-KW"/>
</dbReference>
<dbReference type="PANTHER" id="PTHR43297">
    <property type="entry name" value="OLIGOPEPTIDE TRANSPORT ATP-BINDING PROTEIN APPD"/>
    <property type="match status" value="1"/>
</dbReference>
<dbReference type="InterPro" id="IPR013563">
    <property type="entry name" value="Oligopep_ABC_C"/>
</dbReference>
<protein>
    <submittedName>
        <fullName evidence="9">Oligopeptide/dipeptide ABC transporter ATP-binding protein</fullName>
    </submittedName>
</protein>
<dbReference type="PANTHER" id="PTHR43297:SF2">
    <property type="entry name" value="DIPEPTIDE TRANSPORT ATP-BINDING PROTEIN DPPD"/>
    <property type="match status" value="1"/>
</dbReference>
<dbReference type="InterPro" id="IPR050388">
    <property type="entry name" value="ABC_Ni/Peptide_Import"/>
</dbReference>
<dbReference type="InterPro" id="IPR003593">
    <property type="entry name" value="AAA+_ATPase"/>
</dbReference>